<dbReference type="Pfam" id="PF02535">
    <property type="entry name" value="Zip"/>
    <property type="match status" value="2"/>
</dbReference>
<organism evidence="6 8">
    <name type="scientific">Prymnesium parvum</name>
    <name type="common">Toxic golden alga</name>
    <dbReference type="NCBI Taxonomy" id="97485"/>
    <lineage>
        <taxon>Eukaryota</taxon>
        <taxon>Haptista</taxon>
        <taxon>Haptophyta</taxon>
        <taxon>Prymnesiophyceae</taxon>
        <taxon>Prymnesiales</taxon>
        <taxon>Prymnesiaceae</taxon>
        <taxon>Prymnesium</taxon>
    </lineage>
</organism>
<protein>
    <submittedName>
        <fullName evidence="6">Uncharacterized protein</fullName>
    </submittedName>
</protein>
<dbReference type="PANTHER" id="PTHR11040:SF140">
    <property type="entry name" value="ZRT (ZRT), IRT- (IRT-) LIKE PROTEIN TRANSPORTER"/>
    <property type="match status" value="1"/>
</dbReference>
<feature type="transmembrane region" description="Helical" evidence="5">
    <location>
        <begin position="200"/>
        <end position="223"/>
    </location>
</feature>
<evidence type="ECO:0000256" key="3">
    <source>
        <dbReference type="ARBA" id="ARBA00022989"/>
    </source>
</evidence>
<keyword evidence="8" id="KW-1185">Reference proteome</keyword>
<proteinExistence type="predicted"/>
<feature type="transmembrane region" description="Helical" evidence="5">
    <location>
        <begin position="39"/>
        <end position="60"/>
    </location>
</feature>
<keyword evidence="3 5" id="KW-1133">Transmembrane helix</keyword>
<gene>
    <name evidence="6" type="ORF">AB1Y20_016177</name>
    <name evidence="7" type="ORF">AB1Y20_016182</name>
</gene>
<dbReference type="AlphaFoldDB" id="A0AB34IEE1"/>
<name>A0AB34IEE1_PRYPA</name>
<dbReference type="EMBL" id="JBGBPQ010000029">
    <property type="protein sequence ID" value="KAL1496214.1"/>
    <property type="molecule type" value="Genomic_DNA"/>
</dbReference>
<feature type="transmembrane region" description="Helical" evidence="5">
    <location>
        <begin position="72"/>
        <end position="89"/>
    </location>
</feature>
<dbReference type="PANTHER" id="PTHR11040">
    <property type="entry name" value="ZINC/IRON TRANSPORTER"/>
    <property type="match status" value="1"/>
</dbReference>
<dbReference type="GO" id="GO:0005385">
    <property type="term" value="F:zinc ion transmembrane transporter activity"/>
    <property type="evidence" value="ECO:0007669"/>
    <property type="project" value="TreeGrafter"/>
</dbReference>
<evidence type="ECO:0000256" key="5">
    <source>
        <dbReference type="SAM" id="Phobius"/>
    </source>
</evidence>
<accession>A0AB34IEE1</accession>
<comment type="subcellular location">
    <subcellularLocation>
        <location evidence="1">Membrane</location>
        <topology evidence="1">Multi-pass membrane protein</topology>
    </subcellularLocation>
</comment>
<keyword evidence="4 5" id="KW-0472">Membrane</keyword>
<evidence type="ECO:0000256" key="4">
    <source>
        <dbReference type="ARBA" id="ARBA00023136"/>
    </source>
</evidence>
<comment type="caution">
    <text evidence="6">The sequence shown here is derived from an EMBL/GenBank/DDBJ whole genome shotgun (WGS) entry which is preliminary data.</text>
</comment>
<dbReference type="Proteomes" id="UP001515480">
    <property type="component" value="Unassembled WGS sequence"/>
</dbReference>
<feature type="transmembrane region" description="Helical" evidence="5">
    <location>
        <begin position="171"/>
        <end position="194"/>
    </location>
</feature>
<evidence type="ECO:0000313" key="8">
    <source>
        <dbReference type="Proteomes" id="UP001515480"/>
    </source>
</evidence>
<keyword evidence="2 5" id="KW-0812">Transmembrane</keyword>
<sequence length="254" mass="25822">MEAERGSLAVKLFAAFVLFAAAYGGVVLPWRLDRPSSGAPLSLASALSAGVMLGAGLLHLLPDASASLPQDFPYANALFALGLLAPLALEQLAREEEPLSAAALSDERRGAPLLVLCALSFHSALEGLAQGAAPTLALSAELLLVLLLHKGLAAFALGCLFLNAGLSRRRAFALGAGFAAATPLGICAGLLLHATLEGSAWVASAVALAAGSFCYVALLEVLPAELSARRAPVKALLGMLALGFALMGLLALYV</sequence>
<evidence type="ECO:0000313" key="7">
    <source>
        <dbReference type="EMBL" id="KAL1496219.1"/>
    </source>
</evidence>
<feature type="transmembrane region" description="Helical" evidence="5">
    <location>
        <begin position="142"/>
        <end position="164"/>
    </location>
</feature>
<evidence type="ECO:0000256" key="2">
    <source>
        <dbReference type="ARBA" id="ARBA00022692"/>
    </source>
</evidence>
<feature type="transmembrane region" description="Helical" evidence="5">
    <location>
        <begin position="12"/>
        <end position="32"/>
    </location>
</feature>
<dbReference type="InterPro" id="IPR003689">
    <property type="entry name" value="ZIP"/>
</dbReference>
<feature type="transmembrane region" description="Helical" evidence="5">
    <location>
        <begin position="235"/>
        <end position="253"/>
    </location>
</feature>
<reference evidence="6 8" key="1">
    <citation type="journal article" date="2024" name="Science">
        <title>Giant polyketide synthase enzymes in the biosynthesis of giant marine polyether toxins.</title>
        <authorList>
            <person name="Fallon T.R."/>
            <person name="Shende V.V."/>
            <person name="Wierzbicki I.H."/>
            <person name="Pendleton A.L."/>
            <person name="Watervoot N.F."/>
            <person name="Auber R.P."/>
            <person name="Gonzalez D.J."/>
            <person name="Wisecaver J.H."/>
            <person name="Moore B.S."/>
        </authorList>
    </citation>
    <scope>NUCLEOTIDE SEQUENCE [LARGE SCALE GENOMIC DNA]</scope>
    <source>
        <strain evidence="6 8">12B1</strain>
    </source>
</reference>
<evidence type="ECO:0000313" key="6">
    <source>
        <dbReference type="EMBL" id="KAL1496214.1"/>
    </source>
</evidence>
<evidence type="ECO:0000256" key="1">
    <source>
        <dbReference type="ARBA" id="ARBA00004141"/>
    </source>
</evidence>
<dbReference type="EMBL" id="JBGBPQ010000029">
    <property type="protein sequence ID" value="KAL1496219.1"/>
    <property type="molecule type" value="Genomic_DNA"/>
</dbReference>
<dbReference type="GO" id="GO:0016020">
    <property type="term" value="C:membrane"/>
    <property type="evidence" value="ECO:0007669"/>
    <property type="project" value="UniProtKB-SubCell"/>
</dbReference>